<evidence type="ECO:0000256" key="5">
    <source>
        <dbReference type="ARBA" id="ARBA00023136"/>
    </source>
</evidence>
<evidence type="ECO:0000256" key="4">
    <source>
        <dbReference type="ARBA" id="ARBA00022989"/>
    </source>
</evidence>
<feature type="transmembrane region" description="Helical" evidence="6">
    <location>
        <begin position="43"/>
        <end position="61"/>
    </location>
</feature>
<dbReference type="EMBL" id="FOIN01000008">
    <property type="protein sequence ID" value="SET36905.1"/>
    <property type="molecule type" value="Genomic_DNA"/>
</dbReference>
<accession>A0A1I0DWJ6</accession>
<evidence type="ECO:0000313" key="8">
    <source>
        <dbReference type="EMBL" id="GFI40514.1"/>
    </source>
</evidence>
<keyword evidence="3 6" id="KW-0812">Transmembrane</keyword>
<dbReference type="PANTHER" id="PTHR35007:SF2">
    <property type="entry name" value="PILUS ASSEMBLE PROTEIN"/>
    <property type="match status" value="1"/>
</dbReference>
<dbReference type="RefSeq" id="WP_092353163.1">
    <property type="nucleotide sequence ID" value="NZ_BLMI01000055.1"/>
</dbReference>
<gene>
    <name evidence="8" type="ORF">IMSAGC017_00547</name>
    <name evidence="9" type="ORF">SAMN04489758_10838</name>
</gene>
<keyword evidence="10" id="KW-1185">Reference proteome</keyword>
<dbReference type="Proteomes" id="UP000198558">
    <property type="component" value="Unassembled WGS sequence"/>
</dbReference>
<protein>
    <submittedName>
        <fullName evidence="9">Type II secretion system protein F (GspF)</fullName>
    </submittedName>
</protein>
<evidence type="ECO:0000256" key="2">
    <source>
        <dbReference type="ARBA" id="ARBA00022475"/>
    </source>
</evidence>
<reference evidence="8 11" key="3">
    <citation type="journal article" date="2020" name="Microbiome">
        <title>Single-cell genomics of uncultured bacteria reveals dietary fiber responders in the mouse gut microbiota.</title>
        <authorList>
            <person name="Chijiiwa R."/>
            <person name="Hosokawa M."/>
            <person name="Kogawa M."/>
            <person name="Nishikawa Y."/>
            <person name="Ide K."/>
            <person name="Sakanashi C."/>
            <person name="Takahashi K."/>
            <person name="Takeyama H."/>
        </authorList>
    </citation>
    <scope>NUCLEOTIDE SEQUENCE [LARGE SCALE GENOMIC DNA]</scope>
    <source>
        <strain evidence="8">IMSAGC_017</strain>
    </source>
</reference>
<organism evidence="9 10">
    <name type="scientific">Thomasclavelia cocleata</name>
    <dbReference type="NCBI Taxonomy" id="69824"/>
    <lineage>
        <taxon>Bacteria</taxon>
        <taxon>Bacillati</taxon>
        <taxon>Bacillota</taxon>
        <taxon>Erysipelotrichia</taxon>
        <taxon>Erysipelotrichales</taxon>
        <taxon>Coprobacillaceae</taxon>
        <taxon>Thomasclavelia</taxon>
    </lineage>
</organism>
<dbReference type="EMBL" id="BLMI01000055">
    <property type="protein sequence ID" value="GFI40514.1"/>
    <property type="molecule type" value="Genomic_DNA"/>
</dbReference>
<evidence type="ECO:0000313" key="11">
    <source>
        <dbReference type="Proteomes" id="UP000490821"/>
    </source>
</evidence>
<keyword evidence="5 6" id="KW-0472">Membrane</keyword>
<dbReference type="PANTHER" id="PTHR35007">
    <property type="entry name" value="INTEGRAL MEMBRANE PROTEIN-RELATED"/>
    <property type="match status" value="1"/>
</dbReference>
<sequence>MTLRIKIVILIIGLLFTLFWLYLMIVSKEKYEEQIADIDSDEYFLPGLFQIGFCAIEKFNLDLHNSYFQKKLKNLIEIKGQEDAEYFLYVNVAGQISYVLTIIPIGMMFALIVDSIEIVVLSFVCGLILAYYIDYTVLQAVNNRHENLLKDLPTVLSKMALLINTGLILKEAWAKIAFNSNHELYLEMQKAEDEMNNGFSTHEALMNFSKQCNVKEIKKFISVIEQNLEKGSGELAKSLRELSEESWNEKKQRTIQKGAAADSKLLIPTGIIFMGILIVIIVPLFTNMF</sequence>
<proteinExistence type="predicted"/>
<reference evidence="9" key="1">
    <citation type="submission" date="2016-10" db="EMBL/GenBank/DDBJ databases">
        <authorList>
            <person name="de Groot N.N."/>
        </authorList>
    </citation>
    <scope>NUCLEOTIDE SEQUENCE [LARGE SCALE GENOMIC DNA]</scope>
    <source>
        <strain evidence="9">DSM 1551</strain>
    </source>
</reference>
<feature type="domain" description="Type II secretion system protein GspF" evidence="7">
    <location>
        <begin position="156"/>
        <end position="283"/>
    </location>
</feature>
<evidence type="ECO:0000256" key="6">
    <source>
        <dbReference type="SAM" id="Phobius"/>
    </source>
</evidence>
<name>A0A1I0DWJ6_9FIRM</name>
<dbReference type="GO" id="GO:0005886">
    <property type="term" value="C:plasma membrane"/>
    <property type="evidence" value="ECO:0007669"/>
    <property type="project" value="UniProtKB-SubCell"/>
</dbReference>
<feature type="transmembrane region" description="Helical" evidence="6">
    <location>
        <begin position="265"/>
        <end position="286"/>
    </location>
</feature>
<evidence type="ECO:0000313" key="10">
    <source>
        <dbReference type="Proteomes" id="UP000198558"/>
    </source>
</evidence>
<feature type="transmembrane region" description="Helical" evidence="6">
    <location>
        <begin position="118"/>
        <end position="138"/>
    </location>
</feature>
<reference evidence="10" key="2">
    <citation type="submission" date="2016-10" db="EMBL/GenBank/DDBJ databases">
        <authorList>
            <person name="Varghese N."/>
            <person name="Submissions S."/>
        </authorList>
    </citation>
    <scope>NUCLEOTIDE SEQUENCE [LARGE SCALE GENOMIC DNA]</scope>
    <source>
        <strain evidence="10">DSM 1551</strain>
    </source>
</reference>
<evidence type="ECO:0000256" key="1">
    <source>
        <dbReference type="ARBA" id="ARBA00004651"/>
    </source>
</evidence>
<comment type="subcellular location">
    <subcellularLocation>
        <location evidence="1">Cell membrane</location>
        <topology evidence="1">Multi-pass membrane protein</topology>
    </subcellularLocation>
</comment>
<dbReference type="InterPro" id="IPR018076">
    <property type="entry name" value="T2SS_GspF_dom"/>
</dbReference>
<evidence type="ECO:0000313" key="9">
    <source>
        <dbReference type="EMBL" id="SET36905.1"/>
    </source>
</evidence>
<keyword evidence="2" id="KW-1003">Cell membrane</keyword>
<evidence type="ECO:0000256" key="3">
    <source>
        <dbReference type="ARBA" id="ARBA00022692"/>
    </source>
</evidence>
<evidence type="ECO:0000259" key="7">
    <source>
        <dbReference type="Pfam" id="PF00482"/>
    </source>
</evidence>
<dbReference type="AlphaFoldDB" id="A0A1I0DWJ6"/>
<dbReference type="OrthoDB" id="9793966at2"/>
<feature type="transmembrane region" description="Helical" evidence="6">
    <location>
        <begin position="86"/>
        <end position="112"/>
    </location>
</feature>
<feature type="transmembrane region" description="Helical" evidence="6">
    <location>
        <begin position="7"/>
        <end position="23"/>
    </location>
</feature>
<dbReference type="GeneID" id="78288042"/>
<dbReference type="Proteomes" id="UP000490821">
    <property type="component" value="Unassembled WGS sequence"/>
</dbReference>
<dbReference type="Pfam" id="PF00482">
    <property type="entry name" value="T2SSF"/>
    <property type="match status" value="1"/>
</dbReference>
<keyword evidence="4 6" id="KW-1133">Transmembrane helix</keyword>